<evidence type="ECO:0000313" key="2">
    <source>
        <dbReference type="EMBL" id="SUA45320.1"/>
    </source>
</evidence>
<name>A0A378WVD4_9NOCA</name>
<dbReference type="EMBL" id="UGRU01000001">
    <property type="protein sequence ID" value="SUA45320.1"/>
    <property type="molecule type" value="Genomic_DNA"/>
</dbReference>
<proteinExistence type="predicted"/>
<evidence type="ECO:0000259" key="1">
    <source>
        <dbReference type="SMART" id="SM00961"/>
    </source>
</evidence>
<sequence>MHLRQGTFSHLPDLTDAEIGAQIRYALLNNWPVSIEYTDDPHPRNVYWEMWGCRCSTSMNPTVCSPR</sequence>
<dbReference type="Proteomes" id="UP000255082">
    <property type="component" value="Unassembled WGS sequence"/>
</dbReference>
<gene>
    <name evidence="2" type="primary">cbxSC_2</name>
    <name evidence="2" type="ORF">NCTC13184_03843</name>
</gene>
<dbReference type="GO" id="GO:0016984">
    <property type="term" value="F:ribulose-bisphosphate carboxylase activity"/>
    <property type="evidence" value="ECO:0007669"/>
    <property type="project" value="UniProtKB-EC"/>
</dbReference>
<feature type="domain" description="Ribulose bisphosphate carboxylase small subunit" evidence="1">
    <location>
        <begin position="4"/>
        <end position="66"/>
    </location>
</feature>
<dbReference type="InterPro" id="IPR036385">
    <property type="entry name" value="RuBisCO_ssu_sf"/>
</dbReference>
<dbReference type="EC" id="4.1.1.39" evidence="2"/>
<protein>
    <submittedName>
        <fullName evidence="2">Ribulose bisphosphate carboxylase small chain, chromosomal</fullName>
        <ecNumber evidence="2">4.1.1.39</ecNumber>
    </submittedName>
</protein>
<dbReference type="SMART" id="SM00961">
    <property type="entry name" value="RuBisCO_small"/>
    <property type="match status" value="1"/>
</dbReference>
<dbReference type="Pfam" id="PF00101">
    <property type="entry name" value="RuBisCO_small"/>
    <property type="match status" value="1"/>
</dbReference>
<dbReference type="AlphaFoldDB" id="A0A378WVD4"/>
<dbReference type="InterPro" id="IPR000894">
    <property type="entry name" value="RuBisCO_ssu_dom"/>
</dbReference>
<evidence type="ECO:0000313" key="3">
    <source>
        <dbReference type="Proteomes" id="UP000255082"/>
    </source>
</evidence>
<reference evidence="2 3" key="1">
    <citation type="submission" date="2018-06" db="EMBL/GenBank/DDBJ databases">
        <authorList>
            <consortium name="Pathogen Informatics"/>
            <person name="Doyle S."/>
        </authorList>
    </citation>
    <scope>NUCLEOTIDE SEQUENCE [LARGE SCALE GENOMIC DNA]</scope>
    <source>
        <strain evidence="2 3">NCTC13184</strain>
    </source>
</reference>
<keyword evidence="2" id="KW-0456">Lyase</keyword>
<dbReference type="Gene3D" id="3.30.190.10">
    <property type="entry name" value="Ribulose bisphosphate carboxylase, small subunit"/>
    <property type="match status" value="1"/>
</dbReference>
<accession>A0A378WVD4</accession>
<dbReference type="SUPFAM" id="SSF55239">
    <property type="entry name" value="RuBisCO, small subunit"/>
    <property type="match status" value="1"/>
</dbReference>
<organism evidence="2 3">
    <name type="scientific">Nocardia africana</name>
    <dbReference type="NCBI Taxonomy" id="134964"/>
    <lineage>
        <taxon>Bacteria</taxon>
        <taxon>Bacillati</taxon>
        <taxon>Actinomycetota</taxon>
        <taxon>Actinomycetes</taxon>
        <taxon>Mycobacteriales</taxon>
        <taxon>Nocardiaceae</taxon>
        <taxon>Nocardia</taxon>
    </lineage>
</organism>